<dbReference type="EMBL" id="UYRV01125134">
    <property type="protein sequence ID" value="VDN34683.1"/>
    <property type="molecule type" value="Genomic_DNA"/>
</dbReference>
<keyword evidence="2" id="KW-1185">Reference proteome</keyword>
<protein>
    <submittedName>
        <fullName evidence="1">Uncharacterized protein</fullName>
    </submittedName>
</protein>
<dbReference type="Proteomes" id="UP000271889">
    <property type="component" value="Unassembled WGS sequence"/>
</dbReference>
<evidence type="ECO:0000313" key="2">
    <source>
        <dbReference type="Proteomes" id="UP000271889"/>
    </source>
</evidence>
<dbReference type="AlphaFoldDB" id="A0A3P7NCD1"/>
<name>A0A3P7NCD1_CYLGO</name>
<organism evidence="1 2">
    <name type="scientific">Cylicostephanus goldi</name>
    <name type="common">Nematode worm</name>
    <dbReference type="NCBI Taxonomy" id="71465"/>
    <lineage>
        <taxon>Eukaryota</taxon>
        <taxon>Metazoa</taxon>
        <taxon>Ecdysozoa</taxon>
        <taxon>Nematoda</taxon>
        <taxon>Chromadorea</taxon>
        <taxon>Rhabditida</taxon>
        <taxon>Rhabditina</taxon>
        <taxon>Rhabditomorpha</taxon>
        <taxon>Strongyloidea</taxon>
        <taxon>Strongylidae</taxon>
        <taxon>Cylicostephanus</taxon>
    </lineage>
</organism>
<dbReference type="OrthoDB" id="8068875at2759"/>
<proteinExistence type="predicted"/>
<evidence type="ECO:0000313" key="1">
    <source>
        <dbReference type="EMBL" id="VDN34683.1"/>
    </source>
</evidence>
<gene>
    <name evidence="1" type="ORF">CGOC_LOCUS12705</name>
</gene>
<reference evidence="1 2" key="1">
    <citation type="submission" date="2018-11" db="EMBL/GenBank/DDBJ databases">
        <authorList>
            <consortium name="Pathogen Informatics"/>
        </authorList>
    </citation>
    <scope>NUCLEOTIDE SEQUENCE [LARGE SCALE GENOMIC DNA]</scope>
</reference>
<sequence>MNLFKLPIYNSRAKLEDKLRFESSEIDQESSHLPDMPSMLELDLSYPKHEWMSNSEDLFCGL</sequence>
<accession>A0A3P7NCD1</accession>